<comment type="caution">
    <text evidence="5">The sequence shown here is derived from an EMBL/GenBank/DDBJ whole genome shotgun (WGS) entry which is preliminary data.</text>
</comment>
<gene>
    <name evidence="5" type="ORF">LTR25_008414</name>
</gene>
<name>A0AAV9PX28_9PEZI</name>
<feature type="compositionally biased region" description="Basic residues" evidence="3">
    <location>
        <begin position="8"/>
        <end position="21"/>
    </location>
</feature>
<evidence type="ECO:0000256" key="1">
    <source>
        <dbReference type="PROSITE-ProRule" id="PRU00285"/>
    </source>
</evidence>
<dbReference type="CDD" id="cd06464">
    <property type="entry name" value="ACD_sHsps-like"/>
    <property type="match status" value="1"/>
</dbReference>
<dbReference type="AlphaFoldDB" id="A0AAV9PX28"/>
<dbReference type="InterPro" id="IPR002068">
    <property type="entry name" value="A-crystallin/Hsp20_dom"/>
</dbReference>
<feature type="domain" description="SHSP" evidence="4">
    <location>
        <begin position="49"/>
        <end position="247"/>
    </location>
</feature>
<dbReference type="Gene3D" id="2.60.40.790">
    <property type="match status" value="1"/>
</dbReference>
<proteinExistence type="inferred from homology"/>
<keyword evidence="6" id="KW-1185">Reference proteome</keyword>
<feature type="region of interest" description="Disordered" evidence="3">
    <location>
        <begin position="1"/>
        <end position="21"/>
    </location>
</feature>
<dbReference type="SUPFAM" id="SSF49764">
    <property type="entry name" value="HSP20-like chaperones"/>
    <property type="match status" value="1"/>
</dbReference>
<comment type="similarity">
    <text evidence="1 2">Belongs to the small heat shock protein (HSP20) family.</text>
</comment>
<evidence type="ECO:0000313" key="5">
    <source>
        <dbReference type="EMBL" id="KAK5531307.1"/>
    </source>
</evidence>
<sequence>MRQAASTRPHHGHQKRKGHPHHFHFPTVLVHHLKSEIEHVCILAQPPPASAAPILPKVDIRETSQTYHIEIEVPGVIDKNMFVMHWLSPRILLVRGDIPRHNISRDAANAVTQGDEDDAANAEKPKVSGSPSEEAADGGPPTTKSVELDKSNPAWEKLDTEWSKLMQAHEQDHLADNEHGLKRAVSPNGEAVVNVSRFLLSERRVGPWQRTFTLPLDVDMKNVKSSLNGGLLSIEATKRDMQGSLST</sequence>
<feature type="region of interest" description="Disordered" evidence="3">
    <location>
        <begin position="108"/>
        <end position="153"/>
    </location>
</feature>
<dbReference type="Proteomes" id="UP001345827">
    <property type="component" value="Unassembled WGS sequence"/>
</dbReference>
<dbReference type="EMBL" id="JAXLQG010000017">
    <property type="protein sequence ID" value="KAK5531307.1"/>
    <property type="molecule type" value="Genomic_DNA"/>
</dbReference>
<evidence type="ECO:0000259" key="4">
    <source>
        <dbReference type="PROSITE" id="PS01031"/>
    </source>
</evidence>
<evidence type="ECO:0000313" key="6">
    <source>
        <dbReference type="Proteomes" id="UP001345827"/>
    </source>
</evidence>
<reference evidence="5 6" key="1">
    <citation type="submission" date="2023-06" db="EMBL/GenBank/DDBJ databases">
        <title>Black Yeasts Isolated from many extreme environments.</title>
        <authorList>
            <person name="Coleine C."/>
            <person name="Stajich J.E."/>
            <person name="Selbmann L."/>
        </authorList>
    </citation>
    <scope>NUCLEOTIDE SEQUENCE [LARGE SCALE GENOMIC DNA]</scope>
    <source>
        <strain evidence="5 6">CCFEE 5887</strain>
    </source>
</reference>
<dbReference type="Pfam" id="PF00011">
    <property type="entry name" value="HSP20"/>
    <property type="match status" value="1"/>
</dbReference>
<dbReference type="PROSITE" id="PS01031">
    <property type="entry name" value="SHSP"/>
    <property type="match status" value="1"/>
</dbReference>
<dbReference type="InterPro" id="IPR008978">
    <property type="entry name" value="HSP20-like_chaperone"/>
</dbReference>
<protein>
    <recommendedName>
        <fullName evidence="4">SHSP domain-containing protein</fullName>
    </recommendedName>
</protein>
<organism evidence="5 6">
    <name type="scientific">Vermiconidia calcicola</name>
    <dbReference type="NCBI Taxonomy" id="1690605"/>
    <lineage>
        <taxon>Eukaryota</taxon>
        <taxon>Fungi</taxon>
        <taxon>Dikarya</taxon>
        <taxon>Ascomycota</taxon>
        <taxon>Pezizomycotina</taxon>
        <taxon>Dothideomycetes</taxon>
        <taxon>Dothideomycetidae</taxon>
        <taxon>Mycosphaerellales</taxon>
        <taxon>Extremaceae</taxon>
        <taxon>Vermiconidia</taxon>
    </lineage>
</organism>
<evidence type="ECO:0000256" key="3">
    <source>
        <dbReference type="SAM" id="MobiDB-lite"/>
    </source>
</evidence>
<accession>A0AAV9PX28</accession>
<evidence type="ECO:0000256" key="2">
    <source>
        <dbReference type="RuleBase" id="RU003616"/>
    </source>
</evidence>